<sequence>MVAAVAMFSLMDASMKVLAGRYPAVQVTALRCMLSMPLVCAYIGYRGKFTGIFKVRWPLHILRGVIGIGMLSLFAYALKSLPLADTYSIFFIAPSLVTALAVFFLREKVSLGQWVAIAVGLGGVLVVLRPDGSNFASVAGLAVLASAVCYAISAIAGRILARTDAPEHVMFWVLALMGIGVMPLAVNAWVAIDWSLWPAMAALAVSGFFGQLALTRAFSMGKASIVAPFEYTALAWGVGIDWLLWHTLPDAFTLLGAAIIIGSGIYLVRRETEHAEAEHP</sequence>
<dbReference type="EMBL" id="WNKX01000014">
    <property type="protein sequence ID" value="MTW12443.1"/>
    <property type="molecule type" value="Genomic_DNA"/>
</dbReference>
<dbReference type="Pfam" id="PF00892">
    <property type="entry name" value="EamA"/>
    <property type="match status" value="2"/>
</dbReference>
<feature type="transmembrane region" description="Helical" evidence="1">
    <location>
        <begin position="135"/>
        <end position="157"/>
    </location>
</feature>
<accession>A0A6L6QLH2</accession>
<keyword evidence="1" id="KW-1133">Transmembrane helix</keyword>
<organism evidence="3 4">
    <name type="scientific">Massilia eburnea</name>
    <dbReference type="NCBI Taxonomy" id="1776165"/>
    <lineage>
        <taxon>Bacteria</taxon>
        <taxon>Pseudomonadati</taxon>
        <taxon>Pseudomonadota</taxon>
        <taxon>Betaproteobacteria</taxon>
        <taxon>Burkholderiales</taxon>
        <taxon>Oxalobacteraceae</taxon>
        <taxon>Telluria group</taxon>
        <taxon>Massilia</taxon>
    </lineage>
</organism>
<dbReference type="PANTHER" id="PTHR22911">
    <property type="entry name" value="ACYL-MALONYL CONDENSING ENZYME-RELATED"/>
    <property type="match status" value="1"/>
</dbReference>
<feature type="transmembrane region" description="Helical" evidence="1">
    <location>
        <begin position="169"/>
        <end position="190"/>
    </location>
</feature>
<dbReference type="InterPro" id="IPR037185">
    <property type="entry name" value="EmrE-like"/>
</dbReference>
<keyword evidence="1" id="KW-0812">Transmembrane</keyword>
<feature type="transmembrane region" description="Helical" evidence="1">
    <location>
        <begin position="251"/>
        <end position="268"/>
    </location>
</feature>
<evidence type="ECO:0000313" key="4">
    <source>
        <dbReference type="Proteomes" id="UP000472320"/>
    </source>
</evidence>
<evidence type="ECO:0000259" key="2">
    <source>
        <dbReference type="Pfam" id="PF00892"/>
    </source>
</evidence>
<feature type="domain" description="EamA" evidence="2">
    <location>
        <begin position="141"/>
        <end position="267"/>
    </location>
</feature>
<keyword evidence="1" id="KW-0472">Membrane</keyword>
<feature type="transmembrane region" description="Helical" evidence="1">
    <location>
        <begin position="196"/>
        <end position="214"/>
    </location>
</feature>
<proteinExistence type="predicted"/>
<gene>
    <name evidence="3" type="ORF">GM658_17685</name>
</gene>
<dbReference type="RefSeq" id="WP_155455522.1">
    <property type="nucleotide sequence ID" value="NZ_WNKX01000014.1"/>
</dbReference>
<dbReference type="GO" id="GO:0016020">
    <property type="term" value="C:membrane"/>
    <property type="evidence" value="ECO:0007669"/>
    <property type="project" value="InterPro"/>
</dbReference>
<evidence type="ECO:0000313" key="3">
    <source>
        <dbReference type="EMBL" id="MTW12443.1"/>
    </source>
</evidence>
<reference evidence="3 4" key="1">
    <citation type="submission" date="2019-11" db="EMBL/GenBank/DDBJ databases">
        <title>Type strains purchased from KCTC, JCM and DSMZ.</title>
        <authorList>
            <person name="Lu H."/>
        </authorList>
    </citation>
    <scope>NUCLEOTIDE SEQUENCE [LARGE SCALE GENOMIC DNA]</scope>
    <source>
        <strain evidence="3 4">JCM 31587</strain>
    </source>
</reference>
<keyword evidence="4" id="KW-1185">Reference proteome</keyword>
<dbReference type="SUPFAM" id="SSF103481">
    <property type="entry name" value="Multidrug resistance efflux transporter EmrE"/>
    <property type="match status" value="2"/>
</dbReference>
<dbReference type="InterPro" id="IPR000620">
    <property type="entry name" value="EamA_dom"/>
</dbReference>
<name>A0A6L6QLH2_9BURK</name>
<dbReference type="PANTHER" id="PTHR22911:SF103">
    <property type="entry name" value="BLR2811 PROTEIN"/>
    <property type="match status" value="1"/>
</dbReference>
<feature type="transmembrane region" description="Helical" evidence="1">
    <location>
        <begin position="226"/>
        <end position="245"/>
    </location>
</feature>
<dbReference type="AlphaFoldDB" id="A0A6L6QLH2"/>
<protein>
    <submittedName>
        <fullName evidence="3">EamA family transporter</fullName>
    </submittedName>
</protein>
<feature type="transmembrane region" description="Helical" evidence="1">
    <location>
        <begin position="84"/>
        <end position="104"/>
    </location>
</feature>
<dbReference type="OrthoDB" id="8584557at2"/>
<dbReference type="Gene3D" id="1.10.3730.20">
    <property type="match status" value="1"/>
</dbReference>
<feature type="domain" description="EamA" evidence="2">
    <location>
        <begin position="2"/>
        <end position="128"/>
    </location>
</feature>
<feature type="transmembrane region" description="Helical" evidence="1">
    <location>
        <begin position="111"/>
        <end position="129"/>
    </location>
</feature>
<evidence type="ECO:0000256" key="1">
    <source>
        <dbReference type="SAM" id="Phobius"/>
    </source>
</evidence>
<feature type="transmembrane region" description="Helical" evidence="1">
    <location>
        <begin position="29"/>
        <end position="45"/>
    </location>
</feature>
<feature type="transmembrane region" description="Helical" evidence="1">
    <location>
        <begin position="57"/>
        <end position="78"/>
    </location>
</feature>
<comment type="caution">
    <text evidence="3">The sequence shown here is derived from an EMBL/GenBank/DDBJ whole genome shotgun (WGS) entry which is preliminary data.</text>
</comment>
<dbReference type="Proteomes" id="UP000472320">
    <property type="component" value="Unassembled WGS sequence"/>
</dbReference>